<reference evidence="1" key="1">
    <citation type="submission" date="2020-08" db="EMBL/GenBank/DDBJ databases">
        <title>Genomic Encyclopedia of Type Strains, Phase III (KMG-III): the genomes of soil and plant-associated and newly described type strains.</title>
        <authorList>
            <person name="Whitman W."/>
        </authorList>
    </citation>
    <scope>NUCLEOTIDE SEQUENCE [LARGE SCALE GENOMIC DNA]</scope>
    <source>
        <strain evidence="1">CECT 8628</strain>
    </source>
</reference>
<dbReference type="EMBL" id="JACHWX010000016">
    <property type="protein sequence ID" value="MBB3057913.1"/>
    <property type="molecule type" value="Genomic_DNA"/>
</dbReference>
<evidence type="ECO:0000313" key="1">
    <source>
        <dbReference type="EMBL" id="MBB3057913.1"/>
    </source>
</evidence>
<protein>
    <submittedName>
        <fullName evidence="1">Uncharacterized protein</fullName>
    </submittedName>
</protein>
<name>A0A839SKU6_9SPHI</name>
<proteinExistence type="predicted"/>
<gene>
    <name evidence="1" type="ORF">FHS11_004356</name>
</gene>
<accession>A0A839SKU6</accession>
<organism evidence="1 2">
    <name type="scientific">Mucilaginibacter gotjawali</name>
    <dbReference type="NCBI Taxonomy" id="1550579"/>
    <lineage>
        <taxon>Bacteria</taxon>
        <taxon>Pseudomonadati</taxon>
        <taxon>Bacteroidota</taxon>
        <taxon>Sphingobacteriia</taxon>
        <taxon>Sphingobacteriales</taxon>
        <taxon>Sphingobacteriaceae</taxon>
        <taxon>Mucilaginibacter</taxon>
    </lineage>
</organism>
<keyword evidence="2" id="KW-1185">Reference proteome</keyword>
<sequence>MDVEDIAWKLAAKKMANEASAEELRKLDELLRLHPDMKEKAALLFEWWDSGTGRTIEPGNQGLFKKILERIKDGDHAVNAAKGLLNLQPDKNKSG</sequence>
<evidence type="ECO:0000313" key="2">
    <source>
        <dbReference type="Proteomes" id="UP000539265"/>
    </source>
</evidence>
<dbReference type="AlphaFoldDB" id="A0A839SKU6"/>
<dbReference type="Proteomes" id="UP000539265">
    <property type="component" value="Unassembled WGS sequence"/>
</dbReference>
<dbReference type="RefSeq" id="WP_183476248.1">
    <property type="nucleotide sequence ID" value="NZ_JACHWX010000016.1"/>
</dbReference>
<comment type="caution">
    <text evidence="1">The sequence shown here is derived from an EMBL/GenBank/DDBJ whole genome shotgun (WGS) entry which is preliminary data.</text>
</comment>